<dbReference type="InterPro" id="IPR051158">
    <property type="entry name" value="Metallophosphoesterase_sf"/>
</dbReference>
<dbReference type="OrthoDB" id="9780884at2"/>
<keyword evidence="1" id="KW-1133">Transmembrane helix</keyword>
<dbReference type="HOGENOM" id="CLU_025443_5_1_7"/>
<keyword evidence="1" id="KW-0472">Membrane</keyword>
<proteinExistence type="predicted"/>
<keyword evidence="1" id="KW-0812">Transmembrane</keyword>
<dbReference type="SUPFAM" id="SSF56300">
    <property type="entry name" value="Metallo-dependent phosphatases"/>
    <property type="match status" value="1"/>
</dbReference>
<dbReference type="Pfam" id="PF00149">
    <property type="entry name" value="Metallophos"/>
    <property type="match status" value="1"/>
</dbReference>
<feature type="transmembrane region" description="Helical" evidence="1">
    <location>
        <begin position="71"/>
        <end position="93"/>
    </location>
</feature>
<reference evidence="3 4" key="1">
    <citation type="submission" date="2010-10" db="EMBL/GenBank/DDBJ databases">
        <authorList>
            <consortium name="The Broad Institute Genome Sequencing Platform"/>
            <person name="Ward D."/>
            <person name="Earl A."/>
            <person name="Feldgarden M."/>
            <person name="Young S.K."/>
            <person name="Gargeya S."/>
            <person name="Zeng Q."/>
            <person name="Alvarado L."/>
            <person name="Berlin A."/>
            <person name="Bochicchio J."/>
            <person name="Chapman S.B."/>
            <person name="Chen Z."/>
            <person name="Freedman E."/>
            <person name="Gellesch M."/>
            <person name="Goldberg J."/>
            <person name="Griggs A."/>
            <person name="Gujja S."/>
            <person name="Heilman E."/>
            <person name="Heiman D."/>
            <person name="Howarth C."/>
            <person name="Mehta T."/>
            <person name="Neiman D."/>
            <person name="Pearson M."/>
            <person name="Roberts A."/>
            <person name="Saif S."/>
            <person name="Shea T."/>
            <person name="Shenoy N."/>
            <person name="Sisk P."/>
            <person name="Stolte C."/>
            <person name="Sykes S."/>
            <person name="White J."/>
            <person name="Yandava C."/>
            <person name="Allen-Vercoe E."/>
            <person name="Sibley C."/>
            <person name="Ambrose C.E."/>
            <person name="Strauss J."/>
            <person name="Daigneault M."/>
            <person name="Haas B."/>
            <person name="Nusbaum C."/>
            <person name="Birren B."/>
        </authorList>
    </citation>
    <scope>NUCLEOTIDE SEQUENCE [LARGE SCALE GENOMIC DNA]</scope>
    <source>
        <strain evidence="3 4">3_1_6</strain>
    </source>
</reference>
<feature type="transmembrane region" description="Helical" evidence="1">
    <location>
        <begin position="31"/>
        <end position="51"/>
    </location>
</feature>
<evidence type="ECO:0000313" key="3">
    <source>
        <dbReference type="EMBL" id="EFV43665.1"/>
    </source>
</evidence>
<gene>
    <name evidence="3" type="ORF">HMPREF0179_02527</name>
</gene>
<dbReference type="GeneID" id="78085657"/>
<protein>
    <recommendedName>
        <fullName evidence="2">Calcineurin-like phosphoesterase domain-containing protein</fullName>
    </recommendedName>
</protein>
<feature type="transmembrane region" description="Helical" evidence="1">
    <location>
        <begin position="114"/>
        <end position="133"/>
    </location>
</feature>
<evidence type="ECO:0000259" key="2">
    <source>
        <dbReference type="Pfam" id="PF00149"/>
    </source>
</evidence>
<dbReference type="CDD" id="cd07385">
    <property type="entry name" value="MPP_YkuE_C"/>
    <property type="match status" value="1"/>
</dbReference>
<dbReference type="Gene3D" id="3.60.21.10">
    <property type="match status" value="1"/>
</dbReference>
<organism evidence="3 4">
    <name type="scientific">Bilophila wadsworthia (strain 3_1_6)</name>
    <dbReference type="NCBI Taxonomy" id="563192"/>
    <lineage>
        <taxon>Bacteria</taxon>
        <taxon>Pseudomonadati</taxon>
        <taxon>Thermodesulfobacteriota</taxon>
        <taxon>Desulfovibrionia</taxon>
        <taxon>Desulfovibrionales</taxon>
        <taxon>Desulfovibrionaceae</taxon>
        <taxon>Bilophila</taxon>
    </lineage>
</organism>
<sequence length="390" mass="42120">MSMITLFSAFMGLYVIVRLILPSGMNWPLKLILSLFALACAEKLLLTKLVYGTMGAFMPEPVQLASGYLHSAVTILFLLLVARDALLLLTWPFRRSTGRQRKIFYGHKEKKPASGFWAFTLVLLALALSGYGMREALRVPPVREVRMQVPGLPDALNGFRIAQLSDLHIGPTFGKAWLTDVVARTDSLNPDLIVITGDVVDGSPSRLEEDVAPLADLKAKYGVIFAPGNHEYYSGIQQWLPVFQRLGMHVLMNENTQIRVNGTPLAIAGVTDTAALNWGLEGPDPEKALSGLSKDITKLMLSHRPSLAPESAKAGASLQLSGHTHGGLILPVTPLIAAFNGGYVSGPYTVDGMPLYVSSGSGLWGGIPLRLFVPSEITLITLTGTGFDTN</sequence>
<reference evidence="3 4" key="2">
    <citation type="submission" date="2013-04" db="EMBL/GenBank/DDBJ databases">
        <title>The Genome Sequence of Bilophila wadsworthia 3_1_6.</title>
        <authorList>
            <consortium name="The Broad Institute Genomics Platform"/>
            <person name="Earl A."/>
            <person name="Ward D."/>
            <person name="Feldgarden M."/>
            <person name="Gevers D."/>
            <person name="Sibley C."/>
            <person name="Strauss J."/>
            <person name="Allen-Vercoe E."/>
            <person name="Walker B."/>
            <person name="Young S."/>
            <person name="Zeng Q."/>
            <person name="Gargeya S."/>
            <person name="Fitzgerald M."/>
            <person name="Haas B."/>
            <person name="Abouelleil A."/>
            <person name="Allen A.W."/>
            <person name="Alvarado L."/>
            <person name="Arachchi H.M."/>
            <person name="Berlin A.M."/>
            <person name="Chapman S.B."/>
            <person name="Gainer-Dewar J."/>
            <person name="Goldberg J."/>
            <person name="Griggs A."/>
            <person name="Gujja S."/>
            <person name="Hansen M."/>
            <person name="Howarth C."/>
            <person name="Imamovic A."/>
            <person name="Ireland A."/>
            <person name="Larimer J."/>
            <person name="McCowan C."/>
            <person name="Murphy C."/>
            <person name="Pearson M."/>
            <person name="Poon T.W."/>
            <person name="Priest M."/>
            <person name="Roberts A."/>
            <person name="Saif S."/>
            <person name="Shea T."/>
            <person name="Sisk P."/>
            <person name="Sykes S."/>
            <person name="Wortman J."/>
            <person name="Nusbaum C."/>
            <person name="Birren B."/>
        </authorList>
    </citation>
    <scope>NUCLEOTIDE SEQUENCE [LARGE SCALE GENOMIC DNA]</scope>
    <source>
        <strain evidence="3 4">3_1_6</strain>
    </source>
</reference>
<dbReference type="InterPro" id="IPR029052">
    <property type="entry name" value="Metallo-depent_PP-like"/>
</dbReference>
<dbReference type="RefSeq" id="WP_005028387.1">
    <property type="nucleotide sequence ID" value="NZ_KE150238.1"/>
</dbReference>
<dbReference type="GO" id="GO:0016787">
    <property type="term" value="F:hydrolase activity"/>
    <property type="evidence" value="ECO:0007669"/>
    <property type="project" value="InterPro"/>
</dbReference>
<dbReference type="AlphaFoldDB" id="E5Y8K9"/>
<evidence type="ECO:0000313" key="4">
    <source>
        <dbReference type="Proteomes" id="UP000006034"/>
    </source>
</evidence>
<dbReference type="PANTHER" id="PTHR31302:SF0">
    <property type="entry name" value="TRANSMEMBRANE PROTEIN WITH METALLOPHOSPHOESTERASE DOMAIN"/>
    <property type="match status" value="1"/>
</dbReference>
<evidence type="ECO:0000256" key="1">
    <source>
        <dbReference type="SAM" id="Phobius"/>
    </source>
</evidence>
<dbReference type="EMBL" id="ADCP02000001">
    <property type="protein sequence ID" value="EFV43665.1"/>
    <property type="molecule type" value="Genomic_DNA"/>
</dbReference>
<comment type="caution">
    <text evidence="3">The sequence shown here is derived from an EMBL/GenBank/DDBJ whole genome shotgun (WGS) entry which is preliminary data.</text>
</comment>
<accession>E5Y8K9</accession>
<feature type="transmembrane region" description="Helical" evidence="1">
    <location>
        <begin position="6"/>
        <end position="24"/>
    </location>
</feature>
<dbReference type="PANTHER" id="PTHR31302">
    <property type="entry name" value="TRANSMEMBRANE PROTEIN WITH METALLOPHOSPHOESTERASE DOMAIN-RELATED"/>
    <property type="match status" value="1"/>
</dbReference>
<keyword evidence="4" id="KW-1185">Reference proteome</keyword>
<dbReference type="STRING" id="563192.HMPREF0179_02527"/>
<dbReference type="InterPro" id="IPR004843">
    <property type="entry name" value="Calcineurin-like_PHP"/>
</dbReference>
<dbReference type="eggNOG" id="COG1408">
    <property type="taxonomic scope" value="Bacteria"/>
</dbReference>
<feature type="domain" description="Calcineurin-like phosphoesterase" evidence="2">
    <location>
        <begin position="159"/>
        <end position="326"/>
    </location>
</feature>
<name>E5Y8K9_BILW3</name>
<dbReference type="Proteomes" id="UP000006034">
    <property type="component" value="Unassembled WGS sequence"/>
</dbReference>